<name>A0AA42CGQ3_9HYPH</name>
<dbReference type="RefSeq" id="WP_282583157.1">
    <property type="nucleotide sequence ID" value="NZ_JAMOIM010000001.1"/>
</dbReference>
<dbReference type="PROSITE" id="PS51371">
    <property type="entry name" value="CBS"/>
    <property type="match status" value="2"/>
</dbReference>
<evidence type="ECO:0000313" key="7">
    <source>
        <dbReference type="Proteomes" id="UP001165667"/>
    </source>
</evidence>
<evidence type="ECO:0000256" key="4">
    <source>
        <dbReference type="PROSITE-ProRule" id="PRU00703"/>
    </source>
</evidence>
<dbReference type="Pfam" id="PF03471">
    <property type="entry name" value="CorC_HlyC"/>
    <property type="match status" value="1"/>
</dbReference>
<dbReference type="Gene3D" id="3.30.465.10">
    <property type="match status" value="1"/>
</dbReference>
<evidence type="ECO:0000313" key="6">
    <source>
        <dbReference type="EMBL" id="MCW6506813.1"/>
    </source>
</evidence>
<dbReference type="InterPro" id="IPR046342">
    <property type="entry name" value="CBS_dom_sf"/>
</dbReference>
<dbReference type="GO" id="GO:0050660">
    <property type="term" value="F:flavin adenine dinucleotide binding"/>
    <property type="evidence" value="ECO:0007669"/>
    <property type="project" value="InterPro"/>
</dbReference>
<protein>
    <submittedName>
        <fullName evidence="6">Hemolysin family protein</fullName>
    </submittedName>
</protein>
<dbReference type="Pfam" id="PF00571">
    <property type="entry name" value="CBS"/>
    <property type="match status" value="2"/>
</dbReference>
<feature type="domain" description="CBS" evidence="5">
    <location>
        <begin position="151"/>
        <end position="211"/>
    </location>
</feature>
<comment type="caution">
    <text evidence="6">The sequence shown here is derived from an EMBL/GenBank/DDBJ whole genome shotgun (WGS) entry which is preliminary data.</text>
</comment>
<dbReference type="SUPFAM" id="SSF56176">
    <property type="entry name" value="FAD-binding/transporter-associated domain-like"/>
    <property type="match status" value="1"/>
</dbReference>
<dbReference type="AlphaFoldDB" id="A0AA42CGQ3"/>
<proteinExistence type="inferred from homology"/>
<dbReference type="InterPro" id="IPR005170">
    <property type="entry name" value="Transptr-assoc_dom"/>
</dbReference>
<dbReference type="PANTHER" id="PTHR22777">
    <property type="entry name" value="HEMOLYSIN-RELATED"/>
    <property type="match status" value="1"/>
</dbReference>
<dbReference type="Gene3D" id="3.10.580.10">
    <property type="entry name" value="CBS-domain"/>
    <property type="match status" value="1"/>
</dbReference>
<evidence type="ECO:0000256" key="1">
    <source>
        <dbReference type="ARBA" id="ARBA00006446"/>
    </source>
</evidence>
<dbReference type="SUPFAM" id="SSF54631">
    <property type="entry name" value="CBS-domain pair"/>
    <property type="match status" value="1"/>
</dbReference>
<dbReference type="InterPro" id="IPR016169">
    <property type="entry name" value="FAD-bd_PCMH_sub2"/>
</dbReference>
<comment type="similarity">
    <text evidence="1">Belongs to the UPF0053 family. Hemolysin C subfamily.</text>
</comment>
<evidence type="ECO:0000256" key="3">
    <source>
        <dbReference type="ARBA" id="ARBA00023122"/>
    </source>
</evidence>
<dbReference type="CDD" id="cd04590">
    <property type="entry name" value="CBS_pair_CorC_HlyC_assoc"/>
    <property type="match status" value="1"/>
</dbReference>
<dbReference type="GO" id="GO:0005886">
    <property type="term" value="C:plasma membrane"/>
    <property type="evidence" value="ECO:0007669"/>
    <property type="project" value="TreeGrafter"/>
</dbReference>
<evidence type="ECO:0000256" key="2">
    <source>
        <dbReference type="ARBA" id="ARBA00022737"/>
    </source>
</evidence>
<gene>
    <name evidence="6" type="ORF">M8523_02110</name>
</gene>
<keyword evidence="3 4" id="KW-0129">CBS domain</keyword>
<dbReference type="Proteomes" id="UP001165667">
    <property type="component" value="Unassembled WGS sequence"/>
</dbReference>
<dbReference type="InterPro" id="IPR036318">
    <property type="entry name" value="FAD-bd_PCMH-like_sf"/>
</dbReference>
<accession>A0AA42CGQ3</accession>
<feature type="domain" description="CBS" evidence="5">
    <location>
        <begin position="74"/>
        <end position="135"/>
    </location>
</feature>
<evidence type="ECO:0000259" key="5">
    <source>
        <dbReference type="PROSITE" id="PS51371"/>
    </source>
</evidence>
<keyword evidence="7" id="KW-1185">Reference proteome</keyword>
<reference evidence="6" key="1">
    <citation type="submission" date="2022-05" db="EMBL/GenBank/DDBJ databases">
        <authorList>
            <person name="Pankratov T."/>
        </authorList>
    </citation>
    <scope>NUCLEOTIDE SEQUENCE</scope>
    <source>
        <strain evidence="6">BP6-180914</strain>
    </source>
</reference>
<keyword evidence="2" id="KW-0677">Repeat</keyword>
<organism evidence="6 7">
    <name type="scientific">Lichenifustis flavocetrariae</name>
    <dbReference type="NCBI Taxonomy" id="2949735"/>
    <lineage>
        <taxon>Bacteria</taxon>
        <taxon>Pseudomonadati</taxon>
        <taxon>Pseudomonadota</taxon>
        <taxon>Alphaproteobacteria</taxon>
        <taxon>Hyphomicrobiales</taxon>
        <taxon>Lichenihabitantaceae</taxon>
        <taxon>Lichenifustis</taxon>
    </lineage>
</organism>
<dbReference type="PANTHER" id="PTHR22777:SF27">
    <property type="entry name" value="MAGNESIUM AND COBALT EFFLUX PROTEIN CORC"/>
    <property type="match status" value="1"/>
</dbReference>
<sequence length="320" mass="34698">MSSRDADARAEKRSEPPTLLERMRSLFGLSAANVRDDIEDALDEPDPDAVFSPQERTMLRNVLNLHEIRVEDIMVPRADMIAVDCKANLKTVLTVFREASHSRLPVHGNTLDDPKGMIHIRDFVDVIAEPETGDSVTVQVDMSRSIEDAGVMRPVLFVPPSMPALDLLVRMQTTRTHMALVIDEFGGTDGLVTIEDIVEVIVGDIEDEHDEDERPIVTSEPDGTYLADARADIEDVVKVVGSAVATDEEAEDVDTLGGLITSLAGRVPAVGDVVSGEGPLAFEILDADSRRVKQVRIRPKVAANSSEAATAAVQNLETGS</sequence>
<dbReference type="FunFam" id="3.10.580.10:FF:000002">
    <property type="entry name" value="Magnesium/cobalt efflux protein CorC"/>
    <property type="match status" value="1"/>
</dbReference>
<dbReference type="InterPro" id="IPR000644">
    <property type="entry name" value="CBS_dom"/>
</dbReference>
<dbReference type="SMART" id="SM01091">
    <property type="entry name" value="CorC_HlyC"/>
    <property type="match status" value="1"/>
</dbReference>
<dbReference type="EMBL" id="JAMOIM010000001">
    <property type="protein sequence ID" value="MCW6506813.1"/>
    <property type="molecule type" value="Genomic_DNA"/>
</dbReference>
<dbReference type="InterPro" id="IPR044751">
    <property type="entry name" value="Ion_transp-like_CBS"/>
</dbReference>
<dbReference type="SMART" id="SM00116">
    <property type="entry name" value="CBS"/>
    <property type="match status" value="2"/>
</dbReference>